<comment type="caution">
    <text evidence="2">The sequence shown here is derived from an EMBL/GenBank/DDBJ whole genome shotgun (WGS) entry which is preliminary data.</text>
</comment>
<name>A0ABN2ZXR8_9ACTN</name>
<reference evidence="2 3" key="1">
    <citation type="journal article" date="2019" name="Int. J. Syst. Evol. Microbiol.">
        <title>The Global Catalogue of Microorganisms (GCM) 10K type strain sequencing project: providing services to taxonomists for standard genome sequencing and annotation.</title>
        <authorList>
            <consortium name="The Broad Institute Genomics Platform"/>
            <consortium name="The Broad Institute Genome Sequencing Center for Infectious Disease"/>
            <person name="Wu L."/>
            <person name="Ma J."/>
        </authorList>
    </citation>
    <scope>NUCLEOTIDE SEQUENCE [LARGE SCALE GENOMIC DNA]</scope>
    <source>
        <strain evidence="2 3">JCM 16022</strain>
    </source>
</reference>
<dbReference type="Proteomes" id="UP001501771">
    <property type="component" value="Unassembled WGS sequence"/>
</dbReference>
<feature type="region of interest" description="Disordered" evidence="1">
    <location>
        <begin position="1"/>
        <end position="39"/>
    </location>
</feature>
<evidence type="ECO:0000313" key="2">
    <source>
        <dbReference type="EMBL" id="GAA2149777.1"/>
    </source>
</evidence>
<dbReference type="EMBL" id="BAAAQR010000009">
    <property type="protein sequence ID" value="GAA2149777.1"/>
    <property type="molecule type" value="Genomic_DNA"/>
</dbReference>
<sequence>MALAAEATGSVAMPSKEPPPEVGMAEQPGPKVWAPASEAMPEDMSSEGLSFMELEPLSVAALLESSLPQAARPNGMVSARAAIPVARWAVVRFMGVTFRRCLLT</sequence>
<protein>
    <submittedName>
        <fullName evidence="2">Uncharacterized protein</fullName>
    </submittedName>
</protein>
<gene>
    <name evidence="2" type="ORF">GCM10009844_29820</name>
</gene>
<evidence type="ECO:0000256" key="1">
    <source>
        <dbReference type="SAM" id="MobiDB-lite"/>
    </source>
</evidence>
<accession>A0ABN2ZXR8</accession>
<proteinExistence type="predicted"/>
<evidence type="ECO:0000313" key="3">
    <source>
        <dbReference type="Proteomes" id="UP001501771"/>
    </source>
</evidence>
<organism evidence="2 3">
    <name type="scientific">Nocardioides koreensis</name>
    <dbReference type="NCBI Taxonomy" id="433651"/>
    <lineage>
        <taxon>Bacteria</taxon>
        <taxon>Bacillati</taxon>
        <taxon>Actinomycetota</taxon>
        <taxon>Actinomycetes</taxon>
        <taxon>Propionibacteriales</taxon>
        <taxon>Nocardioidaceae</taxon>
        <taxon>Nocardioides</taxon>
    </lineage>
</organism>
<keyword evidence="3" id="KW-1185">Reference proteome</keyword>